<comment type="caution">
    <text evidence="2">The sequence shown here is derived from an EMBL/GenBank/DDBJ whole genome shotgun (WGS) entry which is preliminary data.</text>
</comment>
<feature type="non-terminal residue" evidence="2">
    <location>
        <position position="369"/>
    </location>
</feature>
<feature type="transmembrane region" description="Helical" evidence="1">
    <location>
        <begin position="16"/>
        <end position="37"/>
    </location>
</feature>
<evidence type="ECO:0000256" key="1">
    <source>
        <dbReference type="SAM" id="Phobius"/>
    </source>
</evidence>
<sequence length="369" mass="40447">IGVEKLELKFHIGSKWLVATPMILTYLIVHLMMSIAIRIEYVGPIHTYIVPGSKSIKGGEFRADPLIPCKVETGCPQLFQSRFRFQWLQGAADVMVNGISKQLSLVESKKEIIPAFSLTTLCNQNTQFPDSSSFHNISISTPTPLIQAIQADSGLEGRWMAEVINLEQDNLMETTRITVNLVQISVANSSCEGNIDIVGKLQLCHPTKGINVVCLMNTHVEYVNYITAGCHTCETRGITNLNRVEYSSPKPVYGNFMHTALASYGSHILIPHCSSDNSVGGCLTQNDKSVDQVRNQFVQLLRGITASGVMARRILLAGEGIDMPVQNLVKGVIGEKLEFGMGYWLTIIVVSGLLIILAQNPDADKTSKG</sequence>
<proteinExistence type="predicted"/>
<protein>
    <submittedName>
        <fullName evidence="2">8910_t:CDS:1</fullName>
    </submittedName>
</protein>
<dbReference type="Proteomes" id="UP000789375">
    <property type="component" value="Unassembled WGS sequence"/>
</dbReference>
<feature type="transmembrane region" description="Helical" evidence="1">
    <location>
        <begin position="341"/>
        <end position="358"/>
    </location>
</feature>
<dbReference type="AlphaFoldDB" id="A0A9N9EDN2"/>
<reference evidence="2" key="1">
    <citation type="submission" date="2021-06" db="EMBL/GenBank/DDBJ databases">
        <authorList>
            <person name="Kallberg Y."/>
            <person name="Tangrot J."/>
            <person name="Rosling A."/>
        </authorList>
    </citation>
    <scope>NUCLEOTIDE SEQUENCE</scope>
    <source>
        <strain evidence="2">87-6 pot B 2015</strain>
    </source>
</reference>
<evidence type="ECO:0000313" key="2">
    <source>
        <dbReference type="EMBL" id="CAG8670589.1"/>
    </source>
</evidence>
<keyword evidence="1" id="KW-1133">Transmembrane helix</keyword>
<evidence type="ECO:0000313" key="3">
    <source>
        <dbReference type="Proteomes" id="UP000789375"/>
    </source>
</evidence>
<name>A0A9N9EDN2_FUNMO</name>
<keyword evidence="3" id="KW-1185">Reference proteome</keyword>
<accession>A0A9N9EDN2</accession>
<dbReference type="EMBL" id="CAJVPP010005835">
    <property type="protein sequence ID" value="CAG8670589.1"/>
    <property type="molecule type" value="Genomic_DNA"/>
</dbReference>
<organism evidence="2 3">
    <name type="scientific">Funneliformis mosseae</name>
    <name type="common">Endomycorrhizal fungus</name>
    <name type="synonym">Glomus mosseae</name>
    <dbReference type="NCBI Taxonomy" id="27381"/>
    <lineage>
        <taxon>Eukaryota</taxon>
        <taxon>Fungi</taxon>
        <taxon>Fungi incertae sedis</taxon>
        <taxon>Mucoromycota</taxon>
        <taxon>Glomeromycotina</taxon>
        <taxon>Glomeromycetes</taxon>
        <taxon>Glomerales</taxon>
        <taxon>Glomeraceae</taxon>
        <taxon>Funneliformis</taxon>
    </lineage>
</organism>
<keyword evidence="1" id="KW-0472">Membrane</keyword>
<keyword evidence="1" id="KW-0812">Transmembrane</keyword>
<gene>
    <name evidence="2" type="ORF">FMOSSE_LOCUS12388</name>
</gene>